<dbReference type="FunFam" id="2.60.40.1730:FF:000002">
    <property type="entry name" value="Aminopeptidase"/>
    <property type="match status" value="1"/>
</dbReference>
<dbReference type="GO" id="GO:0005615">
    <property type="term" value="C:extracellular space"/>
    <property type="evidence" value="ECO:0007669"/>
    <property type="project" value="TreeGrafter"/>
</dbReference>
<dbReference type="InterPro" id="IPR034016">
    <property type="entry name" value="M1_APN-typ"/>
</dbReference>
<proteinExistence type="inferred from homology"/>
<reference evidence="16" key="1">
    <citation type="submission" date="2015-10" db="EMBL/GenBank/DDBJ databases">
        <authorList>
            <person name="Lehtovirta-Morley L.E."/>
            <person name="Vieille C."/>
        </authorList>
    </citation>
    <scope>NUCLEOTIDE SEQUENCE [LARGE SCALE GENOMIC DNA]</scope>
</reference>
<organism evidence="15 16">
    <name type="scientific">Nitrosotalea devaniterrae</name>
    <dbReference type="NCBI Taxonomy" id="1078905"/>
    <lineage>
        <taxon>Archaea</taxon>
        <taxon>Nitrososphaerota</taxon>
        <taxon>Nitrososphaeria</taxon>
        <taxon>Nitrosotaleales</taxon>
        <taxon>Nitrosotaleaceae</taxon>
        <taxon>Nitrosotalea</taxon>
    </lineage>
</organism>
<evidence type="ECO:0000256" key="8">
    <source>
        <dbReference type="PIRSR" id="PIRSR634016-1"/>
    </source>
</evidence>
<dbReference type="Gene3D" id="2.60.40.1910">
    <property type="match status" value="1"/>
</dbReference>
<feature type="domain" description="Peptidase M1 membrane alanine aminopeptidase" evidence="12">
    <location>
        <begin position="219"/>
        <end position="435"/>
    </location>
</feature>
<dbReference type="Pfam" id="PF17900">
    <property type="entry name" value="Peptidase_M1_N"/>
    <property type="match status" value="1"/>
</dbReference>
<feature type="binding site" evidence="9">
    <location>
        <position position="313"/>
    </location>
    <ligand>
        <name>Zn(2+)</name>
        <dbReference type="ChEBI" id="CHEBI:29105"/>
        <note>catalytic</note>
    </ligand>
</feature>
<dbReference type="Gene3D" id="1.25.50.20">
    <property type="match status" value="1"/>
</dbReference>
<evidence type="ECO:0000256" key="2">
    <source>
        <dbReference type="ARBA" id="ARBA00022438"/>
    </source>
</evidence>
<keyword evidence="5 11" id="KW-0378">Hydrolase</keyword>
<evidence type="ECO:0000256" key="1">
    <source>
        <dbReference type="ARBA" id="ARBA00010136"/>
    </source>
</evidence>
<dbReference type="EC" id="3.4.11.-" evidence="11"/>
<gene>
    <name evidence="15" type="ORF">NDEV_1584</name>
</gene>
<dbReference type="Gene3D" id="1.10.390.10">
    <property type="entry name" value="Neutral Protease Domain 2"/>
    <property type="match status" value="1"/>
</dbReference>
<evidence type="ECO:0000256" key="4">
    <source>
        <dbReference type="ARBA" id="ARBA00022723"/>
    </source>
</evidence>
<feature type="active site" description="Proton acceptor" evidence="8">
    <location>
        <position position="291"/>
    </location>
</feature>
<evidence type="ECO:0000313" key="15">
    <source>
        <dbReference type="EMBL" id="CUR52346.1"/>
    </source>
</evidence>
<evidence type="ECO:0000256" key="9">
    <source>
        <dbReference type="PIRSR" id="PIRSR634016-3"/>
    </source>
</evidence>
<sequence length="828" mass="95680">MKSVSPVNYELTFEPDFKKFTFRGQEKISIKISRPTNSITLHAAELAINQCSAWYNGKKIIPKIKLDEKAEELTLVFSQKISGKATLEIDFTGQLNDKLVGFYRSKYEYKGKEKHLATTQFEAADARRAFPCWDEPEAKATFDVSLLVDSNHTAISNMPVISKKNLGHKTLYKFNTTPIMSTYLLYLAVGEFEYISSKSGKTLIRVITTHGKKHQGKLSLEFTKQFLSYFEKYFKISYPLPKLDMIAIPDFASGAMENWGAITFRETILLYDPKTSSTETKQHIAEVIAHEIAHQWFGNLVTMKWWNDLWLNESFATFMATKAVDALYPEWDFWDQFLISEMIGGLSLDSLKSSHPIDVPVKSPSDVRQIFDEISYNKGGCVLMMLENFIGDENFRKGLHSYLEKHEYANATTEDLWNSLGSISRQPVRQMMNTWVRQVGYPVIEAKVKNSRLQLSQSRFLLENNTKTKQRNWIIPLSVRMQDKTVTKLMKGPVTIPYKSDWFKVNDGQKGFYRVKYDKDARDALGEQIEEKAISNVDRWSIHHDLFALCVSGQISFRDYLDFVKHYQDEDDYIVLSDIIASLNFFYIILSKEEFWNEIKEFNHDFFNKVFSRLGWDQVKGEKSTTALLRGQVISSLGRLEDEEIVAEAKSRFANLLKTGQLHPDLRGPVYSVIAWTGDSSTYQKMLGLYRKAPTQEEMVRLLSSLANFQDKKLLSKTLLFTLSKEVRTQNLFQPIARMVINPQGKELVWPWIKQNWKGIVSRFGVGNPLLNRIIGSVSIEADFEKEKEIKKFFTKHHVPGTEMKLAQTLERIRIHARFSQNTRKEFN</sequence>
<evidence type="ECO:0000256" key="10">
    <source>
        <dbReference type="PIRSR" id="PIRSR634016-4"/>
    </source>
</evidence>
<dbReference type="GO" id="GO:0008270">
    <property type="term" value="F:zinc ion binding"/>
    <property type="evidence" value="ECO:0007669"/>
    <property type="project" value="UniProtKB-UniRule"/>
</dbReference>
<evidence type="ECO:0000256" key="11">
    <source>
        <dbReference type="RuleBase" id="RU364040"/>
    </source>
</evidence>
<dbReference type="FunFam" id="1.10.390.10:FF:000006">
    <property type="entry name" value="Puromycin-sensitive aminopeptidase"/>
    <property type="match status" value="1"/>
</dbReference>
<dbReference type="Pfam" id="PF11838">
    <property type="entry name" value="ERAP1_C"/>
    <property type="match status" value="1"/>
</dbReference>
<feature type="domain" description="ERAP1-like C-terminal" evidence="13">
    <location>
        <begin position="502"/>
        <end position="814"/>
    </location>
</feature>
<dbReference type="InterPro" id="IPR045357">
    <property type="entry name" value="Aminopeptidase_N-like_N"/>
</dbReference>
<dbReference type="InterPro" id="IPR027268">
    <property type="entry name" value="Peptidase_M4/M1_CTD_sf"/>
</dbReference>
<comment type="similarity">
    <text evidence="1 11">Belongs to the peptidase M1 family.</text>
</comment>
<dbReference type="GO" id="GO:0016020">
    <property type="term" value="C:membrane"/>
    <property type="evidence" value="ECO:0007669"/>
    <property type="project" value="TreeGrafter"/>
</dbReference>
<dbReference type="SUPFAM" id="SSF63737">
    <property type="entry name" value="Leukotriene A4 hydrolase N-terminal domain"/>
    <property type="match status" value="1"/>
</dbReference>
<dbReference type="PRINTS" id="PR00756">
    <property type="entry name" value="ALADIPTASE"/>
</dbReference>
<dbReference type="AlphaFoldDB" id="A0A128A4Q1"/>
<dbReference type="InterPro" id="IPR001930">
    <property type="entry name" value="Peptidase_M1"/>
</dbReference>
<evidence type="ECO:0000259" key="13">
    <source>
        <dbReference type="Pfam" id="PF11838"/>
    </source>
</evidence>
<evidence type="ECO:0000259" key="12">
    <source>
        <dbReference type="Pfam" id="PF01433"/>
    </source>
</evidence>
<feature type="binding site" evidence="9">
    <location>
        <position position="294"/>
    </location>
    <ligand>
        <name>Zn(2+)</name>
        <dbReference type="ChEBI" id="CHEBI:29105"/>
        <note>catalytic</note>
    </ligand>
</feature>
<dbReference type="KEGG" id="ndv:NDEV_1584"/>
<evidence type="ECO:0000256" key="6">
    <source>
        <dbReference type="ARBA" id="ARBA00022833"/>
    </source>
</evidence>
<dbReference type="PANTHER" id="PTHR11533">
    <property type="entry name" value="PROTEASE M1 ZINC METALLOPROTEASE"/>
    <property type="match status" value="1"/>
</dbReference>
<evidence type="ECO:0000259" key="14">
    <source>
        <dbReference type="Pfam" id="PF17900"/>
    </source>
</evidence>
<dbReference type="GO" id="GO:0043171">
    <property type="term" value="P:peptide catabolic process"/>
    <property type="evidence" value="ECO:0007669"/>
    <property type="project" value="TreeGrafter"/>
</dbReference>
<comment type="cofactor">
    <cofactor evidence="9 11">
        <name>Zn(2+)</name>
        <dbReference type="ChEBI" id="CHEBI:29105"/>
    </cofactor>
    <text evidence="9 11">Binds 1 zinc ion per subunit.</text>
</comment>
<dbReference type="GO" id="GO:0042277">
    <property type="term" value="F:peptide binding"/>
    <property type="evidence" value="ECO:0007669"/>
    <property type="project" value="TreeGrafter"/>
</dbReference>
<dbReference type="InterPro" id="IPR050344">
    <property type="entry name" value="Peptidase_M1_aminopeptidases"/>
</dbReference>
<dbReference type="Gene3D" id="2.60.40.1730">
    <property type="entry name" value="tricorn interacting facor f3 domain"/>
    <property type="match status" value="1"/>
</dbReference>
<dbReference type="InterPro" id="IPR042097">
    <property type="entry name" value="Aminopeptidase_N-like_N_sf"/>
</dbReference>
<name>A0A128A4Q1_9ARCH</name>
<evidence type="ECO:0000256" key="7">
    <source>
        <dbReference type="ARBA" id="ARBA00023049"/>
    </source>
</evidence>
<keyword evidence="2 11" id="KW-0031">Aminopeptidase</keyword>
<feature type="site" description="Transition state stabilizer" evidence="10">
    <location>
        <position position="376"/>
    </location>
</feature>
<protein>
    <recommendedName>
        <fullName evidence="11">Aminopeptidase</fullName>
        <ecNumber evidence="11">3.4.11.-</ecNumber>
    </recommendedName>
</protein>
<dbReference type="GO" id="GO:0070006">
    <property type="term" value="F:metalloaminopeptidase activity"/>
    <property type="evidence" value="ECO:0007669"/>
    <property type="project" value="TreeGrafter"/>
</dbReference>
<dbReference type="GO" id="GO:0005737">
    <property type="term" value="C:cytoplasm"/>
    <property type="evidence" value="ECO:0007669"/>
    <property type="project" value="TreeGrafter"/>
</dbReference>
<keyword evidence="6 9" id="KW-0862">Zinc</keyword>
<dbReference type="GO" id="GO:0006508">
    <property type="term" value="P:proteolysis"/>
    <property type="evidence" value="ECO:0007669"/>
    <property type="project" value="UniProtKB-KW"/>
</dbReference>
<dbReference type="FunFam" id="1.25.50.20:FF:000002">
    <property type="entry name" value="Aminopeptidase"/>
    <property type="match status" value="1"/>
</dbReference>
<keyword evidence="4 9" id="KW-0479">Metal-binding</keyword>
<evidence type="ECO:0000256" key="3">
    <source>
        <dbReference type="ARBA" id="ARBA00022670"/>
    </source>
</evidence>
<dbReference type="EMBL" id="LN890280">
    <property type="protein sequence ID" value="CUR52346.1"/>
    <property type="molecule type" value="Genomic_DNA"/>
</dbReference>
<dbReference type="SUPFAM" id="SSF55486">
    <property type="entry name" value="Metalloproteases ('zincins'), catalytic domain"/>
    <property type="match status" value="1"/>
</dbReference>
<keyword evidence="3 11" id="KW-0645">Protease</keyword>
<dbReference type="PANTHER" id="PTHR11533:SF174">
    <property type="entry name" value="PUROMYCIN-SENSITIVE AMINOPEPTIDASE-RELATED"/>
    <property type="match status" value="1"/>
</dbReference>
<evidence type="ECO:0000313" key="16">
    <source>
        <dbReference type="Proteomes" id="UP000196239"/>
    </source>
</evidence>
<accession>A0A128A4Q1</accession>
<feature type="binding site" evidence="9">
    <location>
        <position position="290"/>
    </location>
    <ligand>
        <name>Zn(2+)</name>
        <dbReference type="ChEBI" id="CHEBI:29105"/>
        <note>catalytic</note>
    </ligand>
</feature>
<evidence type="ECO:0000256" key="5">
    <source>
        <dbReference type="ARBA" id="ARBA00022801"/>
    </source>
</evidence>
<keyword evidence="7 11" id="KW-0482">Metalloprotease</keyword>
<dbReference type="CDD" id="cd09601">
    <property type="entry name" value="M1_APN-Q_like"/>
    <property type="match status" value="1"/>
</dbReference>
<dbReference type="InterPro" id="IPR014782">
    <property type="entry name" value="Peptidase_M1_dom"/>
</dbReference>
<dbReference type="InterPro" id="IPR024571">
    <property type="entry name" value="ERAP1-like_C_dom"/>
</dbReference>
<dbReference type="Pfam" id="PF01433">
    <property type="entry name" value="Peptidase_M1"/>
    <property type="match status" value="1"/>
</dbReference>
<keyword evidence="16" id="KW-1185">Reference proteome</keyword>
<dbReference type="Proteomes" id="UP000196239">
    <property type="component" value="Chromosome 1"/>
</dbReference>
<feature type="domain" description="Aminopeptidase N-like N-terminal" evidence="14">
    <location>
        <begin position="6"/>
        <end position="184"/>
    </location>
</feature>